<gene>
    <name evidence="2" type="ORF">EJ06DRAFT_522528</name>
</gene>
<feature type="compositionally biased region" description="Low complexity" evidence="1">
    <location>
        <begin position="20"/>
        <end position="33"/>
    </location>
</feature>
<dbReference type="Proteomes" id="UP000799640">
    <property type="component" value="Unassembled WGS sequence"/>
</dbReference>
<evidence type="ECO:0000256" key="1">
    <source>
        <dbReference type="SAM" id="MobiDB-lite"/>
    </source>
</evidence>
<dbReference type="AlphaFoldDB" id="A0A6G1HVD1"/>
<feature type="compositionally biased region" description="Polar residues" evidence="1">
    <location>
        <begin position="50"/>
        <end position="61"/>
    </location>
</feature>
<proteinExistence type="predicted"/>
<feature type="region of interest" description="Disordered" evidence="1">
    <location>
        <begin position="1"/>
        <end position="65"/>
    </location>
</feature>
<protein>
    <submittedName>
        <fullName evidence="2">Uncharacterized protein</fullName>
    </submittedName>
</protein>
<organism evidence="2 3">
    <name type="scientific">Trichodelitschia bisporula</name>
    <dbReference type="NCBI Taxonomy" id="703511"/>
    <lineage>
        <taxon>Eukaryota</taxon>
        <taxon>Fungi</taxon>
        <taxon>Dikarya</taxon>
        <taxon>Ascomycota</taxon>
        <taxon>Pezizomycotina</taxon>
        <taxon>Dothideomycetes</taxon>
        <taxon>Dothideomycetes incertae sedis</taxon>
        <taxon>Phaeotrichales</taxon>
        <taxon>Phaeotrichaceae</taxon>
        <taxon>Trichodelitschia</taxon>
    </lineage>
</organism>
<sequence>MAGRKRSHDDAAPDLDDEAPAAPVSSPDAPAAATKVVTSRPHLPTRKSQRMSTAASPTATSVDEPIDPAALALGLGWARRDPSSSDSSLSAQDTFIKNHFPNMRSPRITLYNRGLGYAVVLSAPHTPLERAHWWLFDLDLKRARFLCEADGGEEGELLARLGNKDFESGADAFCEADCYSCADDDDNDDDDGGDDGGAEDEAGVDDAIVCATRQRRMCGGGCGNHVTLDGSIVWSYAPRFRFTSDESGAIRSQLLRSRMVSARAVPWVPYGAGSDNCEIGGVKRLE</sequence>
<dbReference type="EMBL" id="ML996697">
    <property type="protein sequence ID" value="KAF2399695.1"/>
    <property type="molecule type" value="Genomic_DNA"/>
</dbReference>
<keyword evidence="3" id="KW-1185">Reference proteome</keyword>
<evidence type="ECO:0000313" key="2">
    <source>
        <dbReference type="EMBL" id="KAF2399695.1"/>
    </source>
</evidence>
<evidence type="ECO:0000313" key="3">
    <source>
        <dbReference type="Proteomes" id="UP000799640"/>
    </source>
</evidence>
<reference evidence="2" key="1">
    <citation type="journal article" date="2020" name="Stud. Mycol.">
        <title>101 Dothideomycetes genomes: a test case for predicting lifestyles and emergence of pathogens.</title>
        <authorList>
            <person name="Haridas S."/>
            <person name="Albert R."/>
            <person name="Binder M."/>
            <person name="Bloem J."/>
            <person name="Labutti K."/>
            <person name="Salamov A."/>
            <person name="Andreopoulos B."/>
            <person name="Baker S."/>
            <person name="Barry K."/>
            <person name="Bills G."/>
            <person name="Bluhm B."/>
            <person name="Cannon C."/>
            <person name="Castanera R."/>
            <person name="Culley D."/>
            <person name="Daum C."/>
            <person name="Ezra D."/>
            <person name="Gonzalez J."/>
            <person name="Henrissat B."/>
            <person name="Kuo A."/>
            <person name="Liang C."/>
            <person name="Lipzen A."/>
            <person name="Lutzoni F."/>
            <person name="Magnuson J."/>
            <person name="Mondo S."/>
            <person name="Nolan M."/>
            <person name="Ohm R."/>
            <person name="Pangilinan J."/>
            <person name="Park H.-J."/>
            <person name="Ramirez L."/>
            <person name="Alfaro M."/>
            <person name="Sun H."/>
            <person name="Tritt A."/>
            <person name="Yoshinaga Y."/>
            <person name="Zwiers L.-H."/>
            <person name="Turgeon B."/>
            <person name="Goodwin S."/>
            <person name="Spatafora J."/>
            <person name="Crous P."/>
            <person name="Grigoriev I."/>
        </authorList>
    </citation>
    <scope>NUCLEOTIDE SEQUENCE</scope>
    <source>
        <strain evidence="2">CBS 262.69</strain>
    </source>
</reference>
<name>A0A6G1HVD1_9PEZI</name>
<accession>A0A6G1HVD1</accession>